<feature type="non-terminal residue" evidence="1">
    <location>
        <position position="179"/>
    </location>
</feature>
<protein>
    <submittedName>
        <fullName evidence="1">Uncharacterized protein</fullName>
    </submittedName>
</protein>
<proteinExistence type="predicted"/>
<comment type="caution">
    <text evidence="1">The sequence shown here is derived from an EMBL/GenBank/DDBJ whole genome shotgun (WGS) entry which is preliminary data.</text>
</comment>
<accession>A0A699TN42</accession>
<name>A0A699TN42_TANCI</name>
<evidence type="ECO:0000313" key="1">
    <source>
        <dbReference type="EMBL" id="GFD11213.1"/>
    </source>
</evidence>
<sequence>MLVGKNGHGPVKYEHVVDARALGALALVVDDACPGKVPVLPAALGEAVREVDVLAVHKVVFVEQAHLVEGGLAQQHVGAAEYRHLVRLAGVEKPEVEATLAVEHLHAQPAAVGVLVHKSAAPLKGVFLHERVGVEQQLVLACGAAQRLVISYRKAGVMLVLNKDDLREARLHHRHRVVG</sequence>
<reference evidence="1" key="1">
    <citation type="journal article" date="2019" name="Sci. Rep.">
        <title>Draft genome of Tanacetum cinerariifolium, the natural source of mosquito coil.</title>
        <authorList>
            <person name="Yamashiro T."/>
            <person name="Shiraishi A."/>
            <person name="Satake H."/>
            <person name="Nakayama K."/>
        </authorList>
    </citation>
    <scope>NUCLEOTIDE SEQUENCE</scope>
</reference>
<gene>
    <name evidence="1" type="ORF">Tci_883182</name>
</gene>
<dbReference type="AlphaFoldDB" id="A0A699TN42"/>
<dbReference type="EMBL" id="BKCJ011257631">
    <property type="protein sequence ID" value="GFD11213.1"/>
    <property type="molecule type" value="Genomic_DNA"/>
</dbReference>
<organism evidence="1">
    <name type="scientific">Tanacetum cinerariifolium</name>
    <name type="common">Dalmatian daisy</name>
    <name type="synonym">Chrysanthemum cinerariifolium</name>
    <dbReference type="NCBI Taxonomy" id="118510"/>
    <lineage>
        <taxon>Eukaryota</taxon>
        <taxon>Viridiplantae</taxon>
        <taxon>Streptophyta</taxon>
        <taxon>Embryophyta</taxon>
        <taxon>Tracheophyta</taxon>
        <taxon>Spermatophyta</taxon>
        <taxon>Magnoliopsida</taxon>
        <taxon>eudicotyledons</taxon>
        <taxon>Gunneridae</taxon>
        <taxon>Pentapetalae</taxon>
        <taxon>asterids</taxon>
        <taxon>campanulids</taxon>
        <taxon>Asterales</taxon>
        <taxon>Asteraceae</taxon>
        <taxon>Asteroideae</taxon>
        <taxon>Anthemideae</taxon>
        <taxon>Anthemidinae</taxon>
        <taxon>Tanacetum</taxon>
    </lineage>
</organism>